<keyword evidence="1" id="KW-0732">Signal</keyword>
<dbReference type="InParanoid" id="B7FQP8"/>
<sequence length="305" mass="34776">MRYVPLLSIASVLAVQLCFSSKVKNCANAISSPCDDNSFLQRRSTDKKAECKRPTLWSSMLTVSPSNIISTLIERGGLFIPKSIEQEIKILRSVIHCETSEMNLLDRHLILYNVTVGLPDELTALRIGRVYIYWDSFLRPCLDIEVDDVDILVEFTNLMLTLNNWNELQDFGFPPDVSNYYDAESKQTSSFVRFNSIYLSRNMTVRVQSRPLNRDMGTFAMDMDVTDDLNAMIGNLSDFNLEQTGRKGCSSTELANLLQSFFNKKVRHFISNTLNDIATNPTLAMQTADRFFNQASEKIWVTQRT</sequence>
<evidence type="ECO:0000313" key="2">
    <source>
        <dbReference type="EMBL" id="EEC51369.1"/>
    </source>
</evidence>
<dbReference type="PaxDb" id="2850-Phatr43121"/>
<feature type="chain" id="PRO_5002855307" evidence="1">
    <location>
        <begin position="21"/>
        <end position="305"/>
    </location>
</feature>
<name>B7FQP8_PHATC</name>
<keyword evidence="3" id="KW-1185">Reference proteome</keyword>
<reference evidence="2 3" key="1">
    <citation type="journal article" date="2008" name="Nature">
        <title>The Phaeodactylum genome reveals the evolutionary history of diatom genomes.</title>
        <authorList>
            <person name="Bowler C."/>
            <person name="Allen A.E."/>
            <person name="Badger J.H."/>
            <person name="Grimwood J."/>
            <person name="Jabbari K."/>
            <person name="Kuo A."/>
            <person name="Maheswari U."/>
            <person name="Martens C."/>
            <person name="Maumus F."/>
            <person name="Otillar R.P."/>
            <person name="Rayko E."/>
            <person name="Salamov A."/>
            <person name="Vandepoele K."/>
            <person name="Beszteri B."/>
            <person name="Gruber A."/>
            <person name="Heijde M."/>
            <person name="Katinka M."/>
            <person name="Mock T."/>
            <person name="Valentin K."/>
            <person name="Verret F."/>
            <person name="Berges J.A."/>
            <person name="Brownlee C."/>
            <person name="Cadoret J.P."/>
            <person name="Chiovitti A."/>
            <person name="Choi C.J."/>
            <person name="Coesel S."/>
            <person name="De Martino A."/>
            <person name="Detter J.C."/>
            <person name="Durkin C."/>
            <person name="Falciatore A."/>
            <person name="Fournet J."/>
            <person name="Haruta M."/>
            <person name="Huysman M.J."/>
            <person name="Jenkins B.D."/>
            <person name="Jiroutova K."/>
            <person name="Jorgensen R.E."/>
            <person name="Joubert Y."/>
            <person name="Kaplan A."/>
            <person name="Kroger N."/>
            <person name="Kroth P.G."/>
            <person name="La Roche J."/>
            <person name="Lindquist E."/>
            <person name="Lommer M."/>
            <person name="Martin-Jezequel V."/>
            <person name="Lopez P.J."/>
            <person name="Lucas S."/>
            <person name="Mangogna M."/>
            <person name="McGinnis K."/>
            <person name="Medlin L.K."/>
            <person name="Montsant A."/>
            <person name="Oudot-Le Secq M.P."/>
            <person name="Napoli C."/>
            <person name="Obornik M."/>
            <person name="Parker M.S."/>
            <person name="Petit J.L."/>
            <person name="Porcel B.M."/>
            <person name="Poulsen N."/>
            <person name="Robison M."/>
            <person name="Rychlewski L."/>
            <person name="Rynearson T.A."/>
            <person name="Schmutz J."/>
            <person name="Shapiro H."/>
            <person name="Siaut M."/>
            <person name="Stanley M."/>
            <person name="Sussman M.R."/>
            <person name="Taylor A.R."/>
            <person name="Vardi A."/>
            <person name="von Dassow P."/>
            <person name="Vyverman W."/>
            <person name="Willis A."/>
            <person name="Wyrwicz L.S."/>
            <person name="Rokhsar D.S."/>
            <person name="Weissenbach J."/>
            <person name="Armbrust E.V."/>
            <person name="Green B.R."/>
            <person name="Van de Peer Y."/>
            <person name="Grigoriev I.V."/>
        </authorList>
    </citation>
    <scope>NUCLEOTIDE SEQUENCE [LARGE SCALE GENOMIC DNA]</scope>
    <source>
        <strain evidence="2 3">CCAP 1055/1</strain>
    </source>
</reference>
<feature type="signal peptide" evidence="1">
    <location>
        <begin position="1"/>
        <end position="20"/>
    </location>
</feature>
<dbReference type="Proteomes" id="UP000000759">
    <property type="component" value="Chromosome 1"/>
</dbReference>
<dbReference type="GeneID" id="7196736"/>
<dbReference type="KEGG" id="pti:PHATRDRAFT_43121"/>
<gene>
    <name evidence="2" type="ORF">PHATRDRAFT_43121</name>
</gene>
<evidence type="ECO:0000313" key="3">
    <source>
        <dbReference type="Proteomes" id="UP000000759"/>
    </source>
</evidence>
<dbReference type="RefSeq" id="XP_002176906.1">
    <property type="nucleotide sequence ID" value="XM_002176870.1"/>
</dbReference>
<dbReference type="HOGENOM" id="CLU_1345495_0_0_1"/>
<dbReference type="EMBL" id="CM000605">
    <property type="protein sequence ID" value="EEC51369.1"/>
    <property type="molecule type" value="Genomic_DNA"/>
</dbReference>
<protein>
    <submittedName>
        <fullName evidence="2">Uncharacterized protein</fullName>
    </submittedName>
</protein>
<proteinExistence type="predicted"/>
<accession>B7FQP8</accession>
<organism evidence="2 3">
    <name type="scientific">Phaeodactylum tricornutum (strain CCAP 1055/1)</name>
    <dbReference type="NCBI Taxonomy" id="556484"/>
    <lineage>
        <taxon>Eukaryota</taxon>
        <taxon>Sar</taxon>
        <taxon>Stramenopiles</taxon>
        <taxon>Ochrophyta</taxon>
        <taxon>Bacillariophyta</taxon>
        <taxon>Bacillariophyceae</taxon>
        <taxon>Bacillariophycidae</taxon>
        <taxon>Naviculales</taxon>
        <taxon>Phaeodactylaceae</taxon>
        <taxon>Phaeodactylum</taxon>
    </lineage>
</organism>
<reference evidence="3" key="2">
    <citation type="submission" date="2008-08" db="EMBL/GenBank/DDBJ databases">
        <authorList>
            <consortium name="Diatom Consortium"/>
            <person name="Grigoriev I."/>
            <person name="Grimwood J."/>
            <person name="Kuo A."/>
            <person name="Otillar R.P."/>
            <person name="Salamov A."/>
            <person name="Detter J.C."/>
            <person name="Lindquist E."/>
            <person name="Shapiro H."/>
            <person name="Lucas S."/>
            <person name="Glavina del Rio T."/>
            <person name="Pitluck S."/>
            <person name="Rokhsar D."/>
            <person name="Bowler C."/>
        </authorList>
    </citation>
    <scope>GENOME REANNOTATION</scope>
    <source>
        <strain evidence="3">CCAP 1055/1</strain>
    </source>
</reference>
<evidence type="ECO:0000256" key="1">
    <source>
        <dbReference type="SAM" id="SignalP"/>
    </source>
</evidence>
<dbReference type="AlphaFoldDB" id="B7FQP8"/>
<dbReference type="OrthoDB" id="48109at2759"/>